<proteinExistence type="predicted"/>
<dbReference type="InterPro" id="IPR050270">
    <property type="entry name" value="DegV_domain_contain"/>
</dbReference>
<dbReference type="Proteomes" id="UP000289841">
    <property type="component" value="Chromosome"/>
</dbReference>
<protein>
    <submittedName>
        <fullName evidence="2">EDD domain-containing protein, DegV family</fullName>
    </submittedName>
</protein>
<dbReference type="KEGG" id="aaxa:NCTC10138_00361"/>
<evidence type="ECO:0000313" key="2">
    <source>
        <dbReference type="EMBL" id="VEU80008.1"/>
    </source>
</evidence>
<dbReference type="Gene3D" id="3.30.1180.10">
    <property type="match status" value="1"/>
</dbReference>
<dbReference type="RefSeq" id="WP_026390087.1">
    <property type="nucleotide sequence ID" value="NZ_LR215048.1"/>
</dbReference>
<dbReference type="AlphaFoldDB" id="A0A449BC46"/>
<dbReference type="GO" id="GO:0008289">
    <property type="term" value="F:lipid binding"/>
    <property type="evidence" value="ECO:0007669"/>
    <property type="project" value="UniProtKB-KW"/>
</dbReference>
<gene>
    <name evidence="2" type="ORF">NCTC10138_00361</name>
</gene>
<organism evidence="2 3">
    <name type="scientific">Haploplasma axanthum</name>
    <name type="common">Acholeplasma axanthum</name>
    <dbReference type="NCBI Taxonomy" id="29552"/>
    <lineage>
        <taxon>Bacteria</taxon>
        <taxon>Bacillati</taxon>
        <taxon>Mycoplasmatota</taxon>
        <taxon>Mollicutes</taxon>
        <taxon>Acholeplasmatales</taxon>
        <taxon>Acholeplasmataceae</taxon>
        <taxon>Haploplasma</taxon>
    </lineage>
</organism>
<keyword evidence="3" id="KW-1185">Reference proteome</keyword>
<accession>A0A449BC46</accession>
<dbReference type="Pfam" id="PF02645">
    <property type="entry name" value="DegV"/>
    <property type="match status" value="1"/>
</dbReference>
<keyword evidence="1" id="KW-0446">Lipid-binding</keyword>
<dbReference type="InterPro" id="IPR003797">
    <property type="entry name" value="DegV"/>
</dbReference>
<sequence>MRKIAVIADSGSDINLPNNENLFVLPLRIIIDGKEFVDKKDITLDEVLAKLDTSKVTTSLPSPEDILNTLDLIKEKGFTDVIAIPISKGLSGTMNIINQVADSYEGLNIVTIDTKNISMASGYSSLEALELIKEGKSFDEVVKIVNENLEKKKVFFTVDNLVYLKRGGRIGLVSATIASILKIKPVISCNDNGIYYTVKKTRGYKHAIKNLFELAKDFLGTAKAYDVTLLNSNTKENIKELEKQIKELMPNIRKFSITKITPSLGIHVGPEALGMAVSIV</sequence>
<dbReference type="InterPro" id="IPR043168">
    <property type="entry name" value="DegV_C"/>
</dbReference>
<evidence type="ECO:0000256" key="1">
    <source>
        <dbReference type="ARBA" id="ARBA00023121"/>
    </source>
</evidence>
<dbReference type="STRING" id="1278311.GCA_000428705_00396"/>
<dbReference type="NCBIfam" id="TIGR00762">
    <property type="entry name" value="DegV"/>
    <property type="match status" value="1"/>
</dbReference>
<dbReference type="EMBL" id="LR215048">
    <property type="protein sequence ID" value="VEU80008.1"/>
    <property type="molecule type" value="Genomic_DNA"/>
</dbReference>
<name>A0A449BC46_HAPAX</name>
<evidence type="ECO:0000313" key="3">
    <source>
        <dbReference type="Proteomes" id="UP000289841"/>
    </source>
</evidence>
<reference evidence="2 3" key="1">
    <citation type="submission" date="2019-01" db="EMBL/GenBank/DDBJ databases">
        <authorList>
            <consortium name="Pathogen Informatics"/>
        </authorList>
    </citation>
    <scope>NUCLEOTIDE SEQUENCE [LARGE SCALE GENOMIC DNA]</scope>
    <source>
        <strain evidence="2 3">NCTC10138</strain>
    </source>
</reference>
<dbReference type="Gene3D" id="3.40.50.10170">
    <property type="match status" value="1"/>
</dbReference>
<dbReference type="SUPFAM" id="SSF82549">
    <property type="entry name" value="DAK1/DegV-like"/>
    <property type="match status" value="1"/>
</dbReference>
<dbReference type="PROSITE" id="PS51482">
    <property type="entry name" value="DEGV"/>
    <property type="match status" value="1"/>
</dbReference>
<dbReference type="PANTHER" id="PTHR33434:SF2">
    <property type="entry name" value="FATTY ACID-BINDING PROTEIN TM_1468"/>
    <property type="match status" value="1"/>
</dbReference>
<dbReference type="PANTHER" id="PTHR33434">
    <property type="entry name" value="DEGV DOMAIN-CONTAINING PROTEIN DR_1986-RELATED"/>
    <property type="match status" value="1"/>
</dbReference>
<dbReference type="OrthoDB" id="388177at2"/>